<dbReference type="RefSeq" id="WP_126045095.1">
    <property type="nucleotide sequence ID" value="NZ_RXFM01000082.1"/>
</dbReference>
<name>A0A3R9ZJE9_9RICK</name>
<evidence type="ECO:0000313" key="2">
    <source>
        <dbReference type="Proteomes" id="UP000279470"/>
    </source>
</evidence>
<dbReference type="AlphaFoldDB" id="A0A3R9ZJE9"/>
<comment type="caution">
    <text evidence="1">The sequence shown here is derived from an EMBL/GenBank/DDBJ whole genome shotgun (WGS) entry which is preliminary data.</text>
</comment>
<evidence type="ECO:0000313" key="1">
    <source>
        <dbReference type="EMBL" id="RST63393.1"/>
    </source>
</evidence>
<keyword evidence="2" id="KW-1185">Reference proteome</keyword>
<sequence length="454" mass="51446">MTNTLKNSNWNPQDPSMYSGVQLDSRKPTSYGMYVFKGWFNVDDQPTVTGAFLQSIQPPPAYYPELTKFWRWTEIDWEYVPYTKALFQERLSCTGELPNANCVVTACPEANGELTANGKAQVIGKLSGRPDINNWEQLLSETKGLTNKELLQKIKKVEQYDSLDKWSDFIDKIKNYSQDELAKALGKLLLLSSDESSNWFSFVNKVKLEPSDGLAGRIISILGHTDVIDFVKLTSKISHLCKNEFVRQIGIALQLKTPVTSIDDLAEKIKATSKEEIENFPQDLVSKMGIGKALIGRDDAKWKELSPIINNIPIEDFKKNLNNLVIMINYFSTVDFINWEQFVLKVITSVLGKDQSTINNFDQLHTQISSLSNKEFVQEISKVIGYSDIVDYNALLEDETVRDKEPWWTAGENWGMPNGQKAESSDGKIMTINFWRAPEGPHTIKVNNTEASFV</sequence>
<protein>
    <submittedName>
        <fullName evidence="1">Uncharacterized protein</fullName>
    </submittedName>
</protein>
<organism evidence="1 2">
    <name type="scientific">Candidatus Aquarickettsia rohweri</name>
    <dbReference type="NCBI Taxonomy" id="2602574"/>
    <lineage>
        <taxon>Bacteria</taxon>
        <taxon>Pseudomonadati</taxon>
        <taxon>Pseudomonadota</taxon>
        <taxon>Alphaproteobacteria</taxon>
        <taxon>Rickettsiales</taxon>
        <taxon>Candidatus Midichloriaceae</taxon>
        <taxon>Candidatus Aquarickettsia</taxon>
    </lineage>
</organism>
<reference evidence="2" key="1">
    <citation type="submission" date="2018-11" db="EMBL/GenBank/DDBJ databases">
        <title>Phylogenetic, genomic, and biogeographic characterization of a novel and ubiquitous marine invertebrate-associated Rickettsiales parasite, Candidatus Marinoinvertebrata rohwerii, gen. nov., sp. nov.</title>
        <authorList>
            <person name="Klinges J.G."/>
            <person name="Rosales S.M."/>
            <person name="Mcminds R."/>
            <person name="Shaver E.C."/>
            <person name="Shantz A."/>
            <person name="Peters E.C."/>
            <person name="Burkepile D.E."/>
            <person name="Silliman B.R."/>
            <person name="Vega Thurber R.L."/>
        </authorList>
    </citation>
    <scope>NUCLEOTIDE SEQUENCE [LARGE SCALE GENOMIC DNA]</scope>
    <source>
        <strain evidence="2">a_cerv_44</strain>
    </source>
</reference>
<accession>A0A3R9ZJE9</accession>
<gene>
    <name evidence="1" type="ORF">EIC27_05495</name>
</gene>
<dbReference type="EMBL" id="RXFM01000082">
    <property type="protein sequence ID" value="RST63393.1"/>
    <property type="molecule type" value="Genomic_DNA"/>
</dbReference>
<dbReference type="Proteomes" id="UP000279470">
    <property type="component" value="Unassembled WGS sequence"/>
</dbReference>
<proteinExistence type="predicted"/>